<dbReference type="NCBIfam" id="TIGR01726">
    <property type="entry name" value="HEQRo_perm_3TM"/>
    <property type="match status" value="1"/>
</dbReference>
<feature type="transmembrane region" description="Helical" evidence="10">
    <location>
        <begin position="20"/>
        <end position="44"/>
    </location>
</feature>
<evidence type="ECO:0000256" key="10">
    <source>
        <dbReference type="RuleBase" id="RU363032"/>
    </source>
</evidence>
<keyword evidence="9 10" id="KW-0472">Membrane</keyword>
<reference evidence="12 13" key="1">
    <citation type="submission" date="2017-06" db="EMBL/GenBank/DDBJ databases">
        <title>Azoarcus.</title>
        <authorList>
            <person name="Woo J.-H."/>
            <person name="Kim H.-S."/>
        </authorList>
    </citation>
    <scope>NUCLEOTIDE SEQUENCE [LARGE SCALE GENOMIC DNA]</scope>
    <source>
        <strain evidence="12 13">TSPY31</strain>
    </source>
</reference>
<feature type="domain" description="ABC transmembrane type-1" evidence="11">
    <location>
        <begin position="18"/>
        <end position="206"/>
    </location>
</feature>
<comment type="similarity">
    <text evidence="3">Belongs to the binding-protein-dependent transport system permease family. HisMQ subfamily.</text>
</comment>
<dbReference type="InterPro" id="IPR000515">
    <property type="entry name" value="MetI-like"/>
</dbReference>
<evidence type="ECO:0000313" key="12">
    <source>
        <dbReference type="EMBL" id="AWI76413.1"/>
    </source>
</evidence>
<dbReference type="GO" id="GO:0022857">
    <property type="term" value="F:transmembrane transporter activity"/>
    <property type="evidence" value="ECO:0007669"/>
    <property type="project" value="InterPro"/>
</dbReference>
<evidence type="ECO:0000256" key="7">
    <source>
        <dbReference type="ARBA" id="ARBA00022970"/>
    </source>
</evidence>
<keyword evidence="7" id="KW-0029">Amino-acid transport</keyword>
<dbReference type="Gene3D" id="1.10.3720.10">
    <property type="entry name" value="MetI-like"/>
    <property type="match status" value="1"/>
</dbReference>
<keyword evidence="8 10" id="KW-1133">Transmembrane helix</keyword>
<gene>
    <name evidence="12" type="ORF">CEW83_15335</name>
</gene>
<evidence type="ECO:0000256" key="1">
    <source>
        <dbReference type="ARBA" id="ARBA00003159"/>
    </source>
</evidence>
<feature type="transmembrane region" description="Helical" evidence="10">
    <location>
        <begin position="56"/>
        <end position="77"/>
    </location>
</feature>
<evidence type="ECO:0000256" key="3">
    <source>
        <dbReference type="ARBA" id="ARBA00010072"/>
    </source>
</evidence>
<comment type="subcellular location">
    <subcellularLocation>
        <location evidence="2">Cell inner membrane</location>
        <topology evidence="2">Multi-pass membrane protein</topology>
    </subcellularLocation>
    <subcellularLocation>
        <location evidence="10">Cell membrane</location>
        <topology evidence="10">Multi-pass membrane protein</topology>
    </subcellularLocation>
</comment>
<dbReference type="PANTHER" id="PTHR30614:SF20">
    <property type="entry name" value="GLUTAMINE TRANSPORT SYSTEM PERMEASE PROTEIN GLNP"/>
    <property type="match status" value="1"/>
</dbReference>
<dbReference type="GO" id="GO:0006865">
    <property type="term" value="P:amino acid transport"/>
    <property type="evidence" value="ECO:0007669"/>
    <property type="project" value="UniProtKB-KW"/>
</dbReference>
<dbReference type="InterPro" id="IPR035906">
    <property type="entry name" value="MetI-like_sf"/>
</dbReference>
<feature type="transmembrane region" description="Helical" evidence="10">
    <location>
        <begin position="187"/>
        <end position="209"/>
    </location>
</feature>
<keyword evidence="6 10" id="KW-0812">Transmembrane</keyword>
<evidence type="ECO:0000256" key="4">
    <source>
        <dbReference type="ARBA" id="ARBA00022448"/>
    </source>
</evidence>
<dbReference type="PANTHER" id="PTHR30614">
    <property type="entry name" value="MEMBRANE COMPONENT OF AMINO ACID ABC TRANSPORTER"/>
    <property type="match status" value="1"/>
</dbReference>
<evidence type="ECO:0000259" key="11">
    <source>
        <dbReference type="PROSITE" id="PS50928"/>
    </source>
</evidence>
<protein>
    <submittedName>
        <fullName evidence="12">Amino acid ABC transporter permease</fullName>
    </submittedName>
</protein>
<feature type="transmembrane region" description="Helical" evidence="10">
    <location>
        <begin position="83"/>
        <end position="101"/>
    </location>
</feature>
<keyword evidence="5" id="KW-1003">Cell membrane</keyword>
<accession>A0A2U8GT42</accession>
<name>A0A2U8GT42_9RHOO</name>
<evidence type="ECO:0000256" key="9">
    <source>
        <dbReference type="ARBA" id="ARBA00023136"/>
    </source>
</evidence>
<dbReference type="SUPFAM" id="SSF161098">
    <property type="entry name" value="MetI-like"/>
    <property type="match status" value="1"/>
</dbReference>
<dbReference type="InterPro" id="IPR010065">
    <property type="entry name" value="AA_ABC_transptr_permease_3TM"/>
</dbReference>
<dbReference type="PROSITE" id="PS50928">
    <property type="entry name" value="ABC_TM1"/>
    <property type="match status" value="1"/>
</dbReference>
<evidence type="ECO:0000256" key="6">
    <source>
        <dbReference type="ARBA" id="ARBA00022692"/>
    </source>
</evidence>
<evidence type="ECO:0000313" key="13">
    <source>
        <dbReference type="Proteomes" id="UP000244930"/>
    </source>
</evidence>
<dbReference type="CDD" id="cd06261">
    <property type="entry name" value="TM_PBP2"/>
    <property type="match status" value="1"/>
</dbReference>
<evidence type="ECO:0000256" key="8">
    <source>
        <dbReference type="ARBA" id="ARBA00022989"/>
    </source>
</evidence>
<dbReference type="GO" id="GO:0043190">
    <property type="term" value="C:ATP-binding cassette (ABC) transporter complex"/>
    <property type="evidence" value="ECO:0007669"/>
    <property type="project" value="InterPro"/>
</dbReference>
<evidence type="ECO:0000256" key="2">
    <source>
        <dbReference type="ARBA" id="ARBA00004429"/>
    </source>
</evidence>
<dbReference type="InterPro" id="IPR043429">
    <property type="entry name" value="ArtM/GltK/GlnP/TcyL/YhdX-like"/>
</dbReference>
<evidence type="ECO:0000256" key="5">
    <source>
        <dbReference type="ARBA" id="ARBA00022475"/>
    </source>
</evidence>
<dbReference type="EMBL" id="CP022187">
    <property type="protein sequence ID" value="AWI76413.1"/>
    <property type="molecule type" value="Genomic_DNA"/>
</dbReference>
<dbReference type="Proteomes" id="UP000244930">
    <property type="component" value="Chromosome"/>
</dbReference>
<keyword evidence="13" id="KW-1185">Reference proteome</keyword>
<proteinExistence type="inferred from homology"/>
<dbReference type="Pfam" id="PF00528">
    <property type="entry name" value="BPD_transp_1"/>
    <property type="match status" value="1"/>
</dbReference>
<dbReference type="KEGG" id="acom:CEW83_15335"/>
<organism evidence="12 13">
    <name type="scientific">Parazoarcus communis</name>
    <dbReference type="NCBI Taxonomy" id="41977"/>
    <lineage>
        <taxon>Bacteria</taxon>
        <taxon>Pseudomonadati</taxon>
        <taxon>Pseudomonadota</taxon>
        <taxon>Betaproteobacteria</taxon>
        <taxon>Rhodocyclales</taxon>
        <taxon>Zoogloeaceae</taxon>
        <taxon>Parazoarcus</taxon>
    </lineage>
</organism>
<sequence length="216" mass="23530">MFDFTVVLTTLPQLLTGLAATFGVSITAIALGFFLGWAICLGSVSHLRWLSAISRLYVSFFRGTPLLVQLTLVFYALPATGISLPPLVAAVLALTLNTAAFQGEILRAGFLMLPRGQLEAARDLGLTRWQTLRHVQVPQVFRSMLPALTNETIDIIKNSALVSTVAVTELMRTAQVYASTTYRPIEFFVAAGVLYLVLTMSTARIGAWLERRLPAG</sequence>
<keyword evidence="4 10" id="KW-0813">Transport</keyword>
<dbReference type="AlphaFoldDB" id="A0A2U8GT42"/>
<dbReference type="RefSeq" id="WP_108950112.1">
    <property type="nucleotide sequence ID" value="NZ_CP022187.1"/>
</dbReference>
<comment type="function">
    <text evidence="1">Part of the binding-protein-dependent transport system for glutamine; probably responsible for the translocation of the substrate across the membrane.</text>
</comment>